<dbReference type="GO" id="GO:0016020">
    <property type="term" value="C:membrane"/>
    <property type="evidence" value="ECO:0007669"/>
    <property type="project" value="TreeGrafter"/>
</dbReference>
<proteinExistence type="predicted"/>
<feature type="region of interest" description="Disordered" evidence="5">
    <location>
        <begin position="1"/>
        <end position="77"/>
    </location>
</feature>
<dbReference type="VEuPathDB" id="AmoebaDB:NfTy_036350"/>
<feature type="region of interest" description="Disordered" evidence="5">
    <location>
        <begin position="204"/>
        <end position="229"/>
    </location>
</feature>
<dbReference type="AlphaFoldDB" id="A0A6A5C4F9"/>
<keyword evidence="2" id="KW-0547">Nucleotide-binding</keyword>
<dbReference type="SUPFAM" id="SSF50729">
    <property type="entry name" value="PH domain-like"/>
    <property type="match status" value="1"/>
</dbReference>
<dbReference type="InterPro" id="IPR001206">
    <property type="entry name" value="Diacylglycerol_kinase_cat_dom"/>
</dbReference>
<dbReference type="PANTHER" id="PTHR12358:SF31">
    <property type="entry name" value="ACYLGLYCEROL KINASE, MITOCHONDRIAL"/>
    <property type="match status" value="1"/>
</dbReference>
<dbReference type="InterPro" id="IPR050187">
    <property type="entry name" value="Lipid_Phosphate_FormReg"/>
</dbReference>
<comment type="caution">
    <text evidence="7">The sequence shown here is derived from an EMBL/GenBank/DDBJ whole genome shotgun (WGS) entry which is preliminary data.</text>
</comment>
<feature type="compositionally biased region" description="Low complexity" evidence="5">
    <location>
        <begin position="206"/>
        <end position="224"/>
    </location>
</feature>
<dbReference type="OMA" id="HHDGYID"/>
<dbReference type="GO" id="GO:0005524">
    <property type="term" value="F:ATP binding"/>
    <property type="evidence" value="ECO:0007669"/>
    <property type="project" value="UniProtKB-KW"/>
</dbReference>
<organism evidence="7 8">
    <name type="scientific">Naegleria fowleri</name>
    <name type="common">Brain eating amoeba</name>
    <dbReference type="NCBI Taxonomy" id="5763"/>
    <lineage>
        <taxon>Eukaryota</taxon>
        <taxon>Discoba</taxon>
        <taxon>Heterolobosea</taxon>
        <taxon>Tetramitia</taxon>
        <taxon>Eutetramitia</taxon>
        <taxon>Vahlkampfiidae</taxon>
        <taxon>Naegleria</taxon>
    </lineage>
</organism>
<dbReference type="SUPFAM" id="SSF111331">
    <property type="entry name" value="NAD kinase/diacylglycerol kinase-like"/>
    <property type="match status" value="1"/>
</dbReference>
<evidence type="ECO:0000313" key="8">
    <source>
        <dbReference type="Proteomes" id="UP000444721"/>
    </source>
</evidence>
<keyword evidence="3" id="KW-0418">Kinase</keyword>
<feature type="region of interest" description="Disordered" evidence="5">
    <location>
        <begin position="135"/>
        <end position="158"/>
    </location>
</feature>
<dbReference type="PANTHER" id="PTHR12358">
    <property type="entry name" value="SPHINGOSINE KINASE"/>
    <property type="match status" value="1"/>
</dbReference>
<dbReference type="GO" id="GO:0001727">
    <property type="term" value="F:lipid kinase activity"/>
    <property type="evidence" value="ECO:0007669"/>
    <property type="project" value="TreeGrafter"/>
</dbReference>
<evidence type="ECO:0000256" key="2">
    <source>
        <dbReference type="ARBA" id="ARBA00022741"/>
    </source>
</evidence>
<feature type="region of interest" description="Disordered" evidence="5">
    <location>
        <begin position="538"/>
        <end position="570"/>
    </location>
</feature>
<feature type="compositionally biased region" description="Low complexity" evidence="5">
    <location>
        <begin position="20"/>
        <end position="32"/>
    </location>
</feature>
<keyword evidence="4" id="KW-0067">ATP-binding</keyword>
<dbReference type="Gene3D" id="2.60.200.40">
    <property type="match status" value="1"/>
</dbReference>
<sequence length="788" mass="87300">MTERKENHTKPPPLPPPPLLQQNTTITTITTTSAPPESAVEDCSTTTTTTTEPQVMTSNSNHYSEDPSSFNHLPHSDTVVNTDHENCEESINATLKVISPKVEAVEIHQNPPPHTNLEEEEEDQHLIEISSVKIIPNDRNSGDDHSGGVDHKNSPSSQVFTPVELERSCHILIYRNQKFEAELNGEFLKLFACTSTTGRSATFKFNNNSNNSNGNSNGNSNNSNKMTPTTPVLSISLENVFAIHPKNSLTFSVFTFQPKDSKKIVYHFETSSPEETMEWVDSLRSNTFKVNSNANRSYTTMNTTTMNTTTMNTTTNSNSTTMNTTTTTTNTTVGSSSSFGSHRKVLIFLNPFSGKKQGLKIFEKHVKPILDVAHLSYVVIKTERAQHAFEFCATSLDISKMEYTDIVGMGGDGIVFEIINGIGKRQDWKQVFKSVRIGHIPGGTSNALAVSAGSQLKTGKPASPEMAAFIVARGFYQPMDLESCFQAPNKHYLSFLSITWSAIADVDIGTENMRWMGGARNTVGALKQILTKKSYRGKLKYLHPPPPPPSELERNITTPPPSTTSSTPKQSNMLTLKNIKLNEQRYSAYHWNHNNLTTTLTTNTTTTEKIQCPLLEQYFYEDFKAIAPEYCTHTANATNKNITTTTTHTIDSTSTKTDTSTTLHSIHVDTNSSLMVTEIEDNFSLFVAANISHLSYDFIASPMAHHHDGYIDLVYVKDNISRGEFLNIFLAAEKGDHIFEKAVNISKVKAFKLSPMDTGSYVVVDGEAVDYSDILVEVHPSMCNLLTL</sequence>
<dbReference type="GO" id="GO:0046512">
    <property type="term" value="P:sphingosine biosynthetic process"/>
    <property type="evidence" value="ECO:0007669"/>
    <property type="project" value="TreeGrafter"/>
</dbReference>
<keyword evidence="1" id="KW-0808">Transferase</keyword>
<dbReference type="Pfam" id="PF00781">
    <property type="entry name" value="DAGK_cat"/>
    <property type="match status" value="1"/>
</dbReference>
<feature type="compositionally biased region" description="Low complexity" evidence="5">
    <location>
        <begin position="306"/>
        <end position="332"/>
    </location>
</feature>
<dbReference type="GeneID" id="68120448"/>
<evidence type="ECO:0000256" key="3">
    <source>
        <dbReference type="ARBA" id="ARBA00022777"/>
    </source>
</evidence>
<dbReference type="Gene3D" id="3.40.50.10330">
    <property type="entry name" value="Probable inorganic polyphosphate/atp-NAD kinase, domain 1"/>
    <property type="match status" value="1"/>
</dbReference>
<accession>A0A6A5C4F9</accession>
<dbReference type="Proteomes" id="UP000444721">
    <property type="component" value="Unassembled WGS sequence"/>
</dbReference>
<dbReference type="GO" id="GO:0005737">
    <property type="term" value="C:cytoplasm"/>
    <property type="evidence" value="ECO:0007669"/>
    <property type="project" value="TreeGrafter"/>
</dbReference>
<dbReference type="InterPro" id="IPR016064">
    <property type="entry name" value="NAD/diacylglycerol_kinase_sf"/>
</dbReference>
<dbReference type="Pfam" id="PF19279">
    <property type="entry name" value="YegS_C"/>
    <property type="match status" value="1"/>
</dbReference>
<dbReference type="SMART" id="SM00046">
    <property type="entry name" value="DAGKc"/>
    <property type="match status" value="1"/>
</dbReference>
<keyword evidence="8" id="KW-1185">Reference proteome</keyword>
<evidence type="ECO:0000256" key="5">
    <source>
        <dbReference type="SAM" id="MobiDB-lite"/>
    </source>
</evidence>
<feature type="compositionally biased region" description="Pro residues" evidence="5">
    <location>
        <begin position="10"/>
        <end position="19"/>
    </location>
</feature>
<feature type="domain" description="DAGKc" evidence="6">
    <location>
        <begin position="340"/>
        <end position="488"/>
    </location>
</feature>
<dbReference type="RefSeq" id="XP_044565463.1">
    <property type="nucleotide sequence ID" value="XM_044703841.1"/>
</dbReference>
<protein>
    <recommendedName>
        <fullName evidence="6">DAGKc domain-containing protein</fullName>
    </recommendedName>
</protein>
<reference evidence="7 8" key="1">
    <citation type="journal article" date="2019" name="Sci. Rep.">
        <title>Nanopore sequencing improves the draft genome of the human pathogenic amoeba Naegleria fowleri.</title>
        <authorList>
            <person name="Liechti N."/>
            <person name="Schurch N."/>
            <person name="Bruggmann R."/>
            <person name="Wittwer M."/>
        </authorList>
    </citation>
    <scope>NUCLEOTIDE SEQUENCE [LARGE SCALE GENOMIC DNA]</scope>
    <source>
        <strain evidence="7 8">ATCC 30894</strain>
    </source>
</reference>
<name>A0A6A5C4F9_NAEFO</name>
<dbReference type="VEuPathDB" id="AmoebaDB:NF0028160"/>
<evidence type="ECO:0000313" key="7">
    <source>
        <dbReference type="EMBL" id="KAF0980750.1"/>
    </source>
</evidence>
<dbReference type="EMBL" id="VFQX01000017">
    <property type="protein sequence ID" value="KAF0980750.1"/>
    <property type="molecule type" value="Genomic_DNA"/>
</dbReference>
<dbReference type="PROSITE" id="PS50146">
    <property type="entry name" value="DAGK"/>
    <property type="match status" value="1"/>
</dbReference>
<feature type="compositionally biased region" description="Polar residues" evidence="5">
    <location>
        <begin position="52"/>
        <end position="71"/>
    </location>
</feature>
<dbReference type="InterPro" id="IPR045540">
    <property type="entry name" value="YegS/DAGK_C"/>
</dbReference>
<feature type="compositionally biased region" description="Basic and acidic residues" evidence="5">
    <location>
        <begin position="140"/>
        <end position="153"/>
    </location>
</feature>
<gene>
    <name evidence="7" type="ORF">FDP41_013233</name>
</gene>
<evidence type="ECO:0000259" key="6">
    <source>
        <dbReference type="PROSITE" id="PS50146"/>
    </source>
</evidence>
<evidence type="ECO:0000256" key="4">
    <source>
        <dbReference type="ARBA" id="ARBA00022840"/>
    </source>
</evidence>
<dbReference type="VEuPathDB" id="AmoebaDB:FDP41_013233"/>
<dbReference type="InterPro" id="IPR017438">
    <property type="entry name" value="ATP-NAD_kinase_N"/>
</dbReference>
<feature type="region of interest" description="Disordered" evidence="5">
    <location>
        <begin position="306"/>
        <end position="335"/>
    </location>
</feature>
<evidence type="ECO:0000256" key="1">
    <source>
        <dbReference type="ARBA" id="ARBA00022679"/>
    </source>
</evidence>
<dbReference type="OrthoDB" id="3853857at2759"/>